<protein>
    <submittedName>
        <fullName evidence="4">Secretion protein</fullName>
    </submittedName>
</protein>
<keyword evidence="1 2" id="KW-0732">Signal</keyword>
<dbReference type="AlphaFoldDB" id="A0A172XW48"/>
<dbReference type="NCBIfam" id="TIGR04183">
    <property type="entry name" value="Por_Secre_tail"/>
    <property type="match status" value="1"/>
</dbReference>
<dbReference type="Pfam" id="PF18962">
    <property type="entry name" value="Por_Secre_tail"/>
    <property type="match status" value="1"/>
</dbReference>
<accession>A0A172XW48</accession>
<organism evidence="4 5">
    <name type="scientific">Chryseobacterium glaciei</name>
    <dbReference type="NCBI Taxonomy" id="1685010"/>
    <lineage>
        <taxon>Bacteria</taxon>
        <taxon>Pseudomonadati</taxon>
        <taxon>Bacteroidota</taxon>
        <taxon>Flavobacteriia</taxon>
        <taxon>Flavobacteriales</taxon>
        <taxon>Weeksellaceae</taxon>
        <taxon>Chryseobacterium group</taxon>
        <taxon>Chryseobacterium</taxon>
    </lineage>
</organism>
<feature type="domain" description="Secretion system C-terminal sorting" evidence="3">
    <location>
        <begin position="189"/>
        <end position="256"/>
    </location>
</feature>
<dbReference type="OrthoDB" id="667194at2"/>
<gene>
    <name evidence="4" type="ORF">A0O34_12210</name>
</gene>
<evidence type="ECO:0000256" key="2">
    <source>
        <dbReference type="SAM" id="SignalP"/>
    </source>
</evidence>
<sequence length="258" mass="26851">MKKVLLTLSLALASAVGAQFSSGTVSLGSTGMTVKLDTSSTLATLTLTGADTSYLGIGFGGTGTTGGMGTGVDGFIYNSNSTTNSNLDYTFAGVGTTPNADASQDWTITSNTTSGGIRTIIATRSLAGSSGDTAFTNSAGPVNIFFAKGPSTTLAANYHGFGNRGYAILNKTATLGTNDLAMESKKVVLYPNPARETVNFKNADKIKSIDIYESTGRKVKSVKIDGENINVADLKTGSYYFEIKLKDGTLSYEKLIKE</sequence>
<dbReference type="Proteomes" id="UP000077824">
    <property type="component" value="Chromosome"/>
</dbReference>
<dbReference type="InterPro" id="IPR026444">
    <property type="entry name" value="Secre_tail"/>
</dbReference>
<dbReference type="STRING" id="1685010.A0O34_12210"/>
<dbReference type="EMBL" id="CP015199">
    <property type="protein sequence ID" value="ANF51227.1"/>
    <property type="molecule type" value="Genomic_DNA"/>
</dbReference>
<dbReference type="KEGG" id="chh:A0O34_12210"/>
<proteinExistence type="predicted"/>
<keyword evidence="5" id="KW-1185">Reference proteome</keyword>
<evidence type="ECO:0000313" key="4">
    <source>
        <dbReference type="EMBL" id="ANF51227.1"/>
    </source>
</evidence>
<evidence type="ECO:0000256" key="1">
    <source>
        <dbReference type="ARBA" id="ARBA00022729"/>
    </source>
</evidence>
<name>A0A172XW48_9FLAO</name>
<feature type="signal peptide" evidence="2">
    <location>
        <begin position="1"/>
        <end position="18"/>
    </location>
</feature>
<dbReference type="RefSeq" id="WP_066754989.1">
    <property type="nucleotide sequence ID" value="NZ_CP015199.1"/>
</dbReference>
<evidence type="ECO:0000259" key="3">
    <source>
        <dbReference type="Pfam" id="PF18962"/>
    </source>
</evidence>
<evidence type="ECO:0000313" key="5">
    <source>
        <dbReference type="Proteomes" id="UP000077824"/>
    </source>
</evidence>
<feature type="chain" id="PRO_5008003933" evidence="2">
    <location>
        <begin position="19"/>
        <end position="258"/>
    </location>
</feature>
<reference evidence="4 5" key="1">
    <citation type="submission" date="2016-04" db="EMBL/GenBank/DDBJ databases">
        <title>Complete Genome Sequence of Chryseobacterium sp. IHBB 10212.</title>
        <authorList>
            <person name="Pal M."/>
            <person name="Swarnkar M.K."/>
            <person name="Kaushal K."/>
            <person name="Chhibber S."/>
            <person name="Singh A.K."/>
            <person name="Gulati A."/>
        </authorList>
    </citation>
    <scope>NUCLEOTIDE SEQUENCE [LARGE SCALE GENOMIC DNA]</scope>
    <source>
        <strain evidence="4 5">IHBB 10212</strain>
    </source>
</reference>